<feature type="transmembrane region" description="Helical" evidence="7">
    <location>
        <begin position="204"/>
        <end position="224"/>
    </location>
</feature>
<feature type="domain" description="EamA" evidence="8">
    <location>
        <begin position="174"/>
        <end position="307"/>
    </location>
</feature>
<accession>A0A0D2MEL1</accession>
<sequence length="386" mass="38619">MGLAAVRDAAYHAQGLVWSSGVAVGAVACFMFPFSGACVKLLRGRIPIIEICLARSALAWACSLTVGAATRVRPLWGHPRNAGYLILRGVCGSFSVATNYTAVSLLPLGDAAGINMLKPCVVALAAWTLLGEPLGPAGAAGLAVSLAGVTVLVRPPFLFGDAGGTEWGAARATGTAAAIASCVFSAGVALSIRRIGKSEAALTVALAFHSCTLALSAPPLLLSWPTPAVMPTGREAALLVAIALTSFAGQLLLTRSFQLMEAAKASAMSFTTVIYGHILGTLIFGEELTLTSIIGSMIILGGVLLTTMRGKGGGSGGSSAAVPAAPGTGADGLPRRQHEAIAAAAPGGGAAGAGGRQSEPDGAAVGDDRAAADEEAPLLLKGRQQE</sequence>
<dbReference type="SUPFAM" id="SSF103481">
    <property type="entry name" value="Multidrug resistance efflux transporter EmrE"/>
    <property type="match status" value="2"/>
</dbReference>
<dbReference type="Proteomes" id="UP000054498">
    <property type="component" value="Unassembled WGS sequence"/>
</dbReference>
<comment type="subcellular location">
    <subcellularLocation>
        <location evidence="1">Membrane</location>
        <topology evidence="1">Multi-pass membrane protein</topology>
    </subcellularLocation>
</comment>
<dbReference type="EMBL" id="KK101250">
    <property type="protein sequence ID" value="KIZ01575.1"/>
    <property type="molecule type" value="Genomic_DNA"/>
</dbReference>
<feature type="transmembrane region" description="Helical" evidence="7">
    <location>
        <begin position="265"/>
        <end position="284"/>
    </location>
</feature>
<feature type="transmembrane region" description="Helical" evidence="7">
    <location>
        <begin position="290"/>
        <end position="308"/>
    </location>
</feature>
<dbReference type="Gene3D" id="1.10.3730.20">
    <property type="match status" value="1"/>
</dbReference>
<dbReference type="AlphaFoldDB" id="A0A0D2MEL1"/>
<feature type="compositionally biased region" description="Gly residues" evidence="6">
    <location>
        <begin position="346"/>
        <end position="355"/>
    </location>
</feature>
<keyword evidence="3 7" id="KW-0812">Transmembrane</keyword>
<evidence type="ECO:0000256" key="4">
    <source>
        <dbReference type="ARBA" id="ARBA00022989"/>
    </source>
</evidence>
<dbReference type="InterPro" id="IPR000620">
    <property type="entry name" value="EamA_dom"/>
</dbReference>
<dbReference type="GO" id="GO:0016020">
    <property type="term" value="C:membrane"/>
    <property type="evidence" value="ECO:0007669"/>
    <property type="project" value="UniProtKB-SubCell"/>
</dbReference>
<evidence type="ECO:0000313" key="9">
    <source>
        <dbReference type="EMBL" id="KIZ01575.1"/>
    </source>
</evidence>
<proteinExistence type="inferred from homology"/>
<evidence type="ECO:0000256" key="7">
    <source>
        <dbReference type="SAM" id="Phobius"/>
    </source>
</evidence>
<feature type="compositionally biased region" description="Low complexity" evidence="6">
    <location>
        <begin position="318"/>
        <end position="332"/>
    </location>
</feature>
<feature type="transmembrane region" description="Helical" evidence="7">
    <location>
        <begin position="120"/>
        <end position="153"/>
    </location>
</feature>
<dbReference type="PANTHER" id="PTHR22911:SF6">
    <property type="entry name" value="SOLUTE CARRIER FAMILY 35 MEMBER G1"/>
    <property type="match status" value="1"/>
</dbReference>
<evidence type="ECO:0000256" key="6">
    <source>
        <dbReference type="SAM" id="MobiDB-lite"/>
    </source>
</evidence>
<dbReference type="Pfam" id="PF00892">
    <property type="entry name" value="EamA"/>
    <property type="match status" value="2"/>
</dbReference>
<organism evidence="9 10">
    <name type="scientific">Monoraphidium neglectum</name>
    <dbReference type="NCBI Taxonomy" id="145388"/>
    <lineage>
        <taxon>Eukaryota</taxon>
        <taxon>Viridiplantae</taxon>
        <taxon>Chlorophyta</taxon>
        <taxon>core chlorophytes</taxon>
        <taxon>Chlorophyceae</taxon>
        <taxon>CS clade</taxon>
        <taxon>Sphaeropleales</taxon>
        <taxon>Selenastraceae</taxon>
        <taxon>Monoraphidium</taxon>
    </lineage>
</organism>
<dbReference type="PANTHER" id="PTHR22911">
    <property type="entry name" value="ACYL-MALONYL CONDENSING ENZYME-RELATED"/>
    <property type="match status" value="1"/>
</dbReference>
<dbReference type="RefSeq" id="XP_013900594.1">
    <property type="nucleotide sequence ID" value="XM_014045140.1"/>
</dbReference>
<evidence type="ECO:0000256" key="5">
    <source>
        <dbReference type="ARBA" id="ARBA00023136"/>
    </source>
</evidence>
<evidence type="ECO:0000256" key="2">
    <source>
        <dbReference type="ARBA" id="ARBA00007635"/>
    </source>
</evidence>
<dbReference type="InterPro" id="IPR037185">
    <property type="entry name" value="EmrE-like"/>
</dbReference>
<dbReference type="OrthoDB" id="306876at2759"/>
<dbReference type="KEGG" id="mng:MNEG_6387"/>
<dbReference type="GeneID" id="25739263"/>
<dbReference type="PROSITE" id="PS51257">
    <property type="entry name" value="PROKAR_LIPOPROTEIN"/>
    <property type="match status" value="1"/>
</dbReference>
<evidence type="ECO:0000313" key="10">
    <source>
        <dbReference type="Proteomes" id="UP000054498"/>
    </source>
</evidence>
<feature type="transmembrane region" description="Helical" evidence="7">
    <location>
        <begin position="16"/>
        <end position="39"/>
    </location>
</feature>
<name>A0A0D2MEL1_9CHLO</name>
<keyword evidence="4 7" id="KW-1133">Transmembrane helix</keyword>
<reference evidence="9 10" key="1">
    <citation type="journal article" date="2013" name="BMC Genomics">
        <title>Reconstruction of the lipid metabolism for the microalga Monoraphidium neglectum from its genome sequence reveals characteristics suitable for biofuel production.</title>
        <authorList>
            <person name="Bogen C."/>
            <person name="Al-Dilaimi A."/>
            <person name="Albersmeier A."/>
            <person name="Wichmann J."/>
            <person name="Grundmann M."/>
            <person name="Rupp O."/>
            <person name="Lauersen K.J."/>
            <person name="Blifernez-Klassen O."/>
            <person name="Kalinowski J."/>
            <person name="Goesmann A."/>
            <person name="Mussgnug J.H."/>
            <person name="Kruse O."/>
        </authorList>
    </citation>
    <scope>NUCLEOTIDE SEQUENCE [LARGE SCALE GENOMIC DNA]</scope>
    <source>
        <strain evidence="9 10">SAG 48.87</strain>
    </source>
</reference>
<keyword evidence="10" id="KW-1185">Reference proteome</keyword>
<feature type="transmembrane region" description="Helical" evidence="7">
    <location>
        <begin position="236"/>
        <end position="253"/>
    </location>
</feature>
<feature type="region of interest" description="Disordered" evidence="6">
    <location>
        <begin position="315"/>
        <end position="386"/>
    </location>
</feature>
<feature type="domain" description="EamA" evidence="8">
    <location>
        <begin position="20"/>
        <end position="153"/>
    </location>
</feature>
<protein>
    <recommendedName>
        <fullName evidence="8">EamA domain-containing protein</fullName>
    </recommendedName>
</protein>
<evidence type="ECO:0000256" key="1">
    <source>
        <dbReference type="ARBA" id="ARBA00004141"/>
    </source>
</evidence>
<comment type="similarity">
    <text evidence="2">Belongs to the drug/metabolite transporter (DMT) superfamily. Plant drug/metabolite exporter (P-DME) (TC 2.A.7.4) family.</text>
</comment>
<evidence type="ECO:0000256" key="3">
    <source>
        <dbReference type="ARBA" id="ARBA00022692"/>
    </source>
</evidence>
<evidence type="ECO:0000259" key="8">
    <source>
        <dbReference type="Pfam" id="PF00892"/>
    </source>
</evidence>
<gene>
    <name evidence="9" type="ORF">MNEG_6387</name>
</gene>
<feature type="transmembrane region" description="Helical" evidence="7">
    <location>
        <begin position="173"/>
        <end position="192"/>
    </location>
</feature>
<keyword evidence="5 7" id="KW-0472">Membrane</keyword>